<proteinExistence type="predicted"/>
<protein>
    <submittedName>
        <fullName evidence="1">Uncharacterized protein</fullName>
    </submittedName>
</protein>
<sequence>MPCPTSSNRVCYPRAIMSKGEDGMSRPTLSDHVRCPMAIMTCHARRHLTGNDVIQRPTLSDRLCSARAIMSCHADLVRPCVWCPSAMMVFHTQRHPTMYAAQGPFGHSTPDVIIPLSQYKGDDCMPRSTLFDRVYCPRTMLT</sequence>
<reference evidence="1" key="1">
    <citation type="submission" date="2019-05" db="EMBL/GenBank/DDBJ databases">
        <title>The de novo reference genome and transcriptome assemblies of the wild tomato species Solanum chilense.</title>
        <authorList>
            <person name="Stam R."/>
            <person name="Nosenko T."/>
            <person name="Hoerger A.C."/>
            <person name="Stephan W."/>
            <person name="Seidel M.A."/>
            <person name="Kuhn J.M.M."/>
            <person name="Haberer G."/>
            <person name="Tellier A."/>
        </authorList>
    </citation>
    <scope>NUCLEOTIDE SEQUENCE</scope>
    <source>
        <tissue evidence="1">Mature leaves</tissue>
    </source>
</reference>
<dbReference type="EMBL" id="RXGB01065376">
    <property type="protein sequence ID" value="TMW80321.1"/>
    <property type="molecule type" value="Genomic_DNA"/>
</dbReference>
<organism evidence="1">
    <name type="scientific">Solanum chilense</name>
    <name type="common">Tomato</name>
    <name type="synonym">Lycopersicon chilense</name>
    <dbReference type="NCBI Taxonomy" id="4083"/>
    <lineage>
        <taxon>Eukaryota</taxon>
        <taxon>Viridiplantae</taxon>
        <taxon>Streptophyta</taxon>
        <taxon>Embryophyta</taxon>
        <taxon>Tracheophyta</taxon>
        <taxon>Spermatophyta</taxon>
        <taxon>Magnoliopsida</taxon>
        <taxon>eudicotyledons</taxon>
        <taxon>Gunneridae</taxon>
        <taxon>Pentapetalae</taxon>
        <taxon>asterids</taxon>
        <taxon>lamiids</taxon>
        <taxon>Solanales</taxon>
        <taxon>Solanaceae</taxon>
        <taxon>Solanoideae</taxon>
        <taxon>Solaneae</taxon>
        <taxon>Solanum</taxon>
        <taxon>Solanum subgen. Lycopersicon</taxon>
    </lineage>
</organism>
<evidence type="ECO:0000313" key="1">
    <source>
        <dbReference type="EMBL" id="TMW80321.1"/>
    </source>
</evidence>
<accession>A0A6N2AGU4</accession>
<name>A0A6N2AGU4_SOLCI</name>
<dbReference type="AlphaFoldDB" id="A0A6N2AGU4"/>
<comment type="caution">
    <text evidence="1">The sequence shown here is derived from an EMBL/GenBank/DDBJ whole genome shotgun (WGS) entry which is preliminary data.</text>
</comment>
<gene>
    <name evidence="1" type="ORF">EJD97_021456</name>
</gene>